<keyword evidence="1" id="KW-0812">Transmembrane</keyword>
<accession>A0A194V2Q0</accession>
<evidence type="ECO:0000313" key="2">
    <source>
        <dbReference type="EMBL" id="KUI58207.1"/>
    </source>
</evidence>
<evidence type="ECO:0000313" key="3">
    <source>
        <dbReference type="Proteomes" id="UP000078576"/>
    </source>
</evidence>
<keyword evidence="3" id="KW-1185">Reference proteome</keyword>
<name>A0A194V2Q0_CYTMA</name>
<gene>
    <name evidence="2" type="ORF">VP1G_10950</name>
</gene>
<keyword evidence="1" id="KW-1133">Transmembrane helix</keyword>
<dbReference type="AlphaFoldDB" id="A0A194V2Q0"/>
<reference evidence="3" key="1">
    <citation type="submission" date="2014-12" db="EMBL/GenBank/DDBJ databases">
        <title>Genome Sequence of Valsa Canker Pathogens Uncovers a Specific Adaption of Colonization on Woody Bark.</title>
        <authorList>
            <person name="Yin Z."/>
            <person name="Liu H."/>
            <person name="Gao X."/>
            <person name="Li Z."/>
            <person name="Song N."/>
            <person name="Ke X."/>
            <person name="Dai Q."/>
            <person name="Wu Y."/>
            <person name="Sun Y."/>
            <person name="Xu J.-R."/>
            <person name="Kang Z.K."/>
            <person name="Wang L."/>
            <person name="Huang L."/>
        </authorList>
    </citation>
    <scope>NUCLEOTIDE SEQUENCE [LARGE SCALE GENOMIC DNA]</scope>
    <source>
        <strain evidence="3">SXYL134</strain>
    </source>
</reference>
<evidence type="ECO:0000256" key="1">
    <source>
        <dbReference type="SAM" id="Phobius"/>
    </source>
</evidence>
<dbReference type="EMBL" id="KN714710">
    <property type="protein sequence ID" value="KUI58207.1"/>
    <property type="molecule type" value="Genomic_DNA"/>
</dbReference>
<protein>
    <submittedName>
        <fullName evidence="2">Uncharacterized protein</fullName>
    </submittedName>
</protein>
<sequence>MTTTEVTTMCIVVRGTILGNIVLTHRFFDCSKFSSAIILGTQLFSSRREFKQHRCEHELSNNDYYESCHYHCHKSFDDADYRFNYHYIKNLYPQLIFKLSSAVVIGIKQRHPAPILLSDKQPGKCVDGIEQLSVLRSKHHTWVINPGYVKWSQQDDIVGSLYGPFTLQRLTSKLRVVRTAITSALWVTFTFDVWYVLISVVGAALIRDDTTCQLEFWIRATSYGLQLQHRSWIFRAGQHLLSSVTSTSASGSEALSSSTVPNTVSSTSCLVFYGFIGCFSSSVLCPEYDVWVVAGADFESFRRFGVCLGGLVQLIRVRKFERTEQFLKWAKQCIEWAKQLVTWTKQCLQCTKQRIERANASSSVTSGGLNSVTSSVSLSGSTAYIKPGKLICADVWTCLINFKFPDAVGRKLKHCRRLVRATFDRSTSFIIIRKWQWYWHWHWHWHWHCNSIIRNCNWHSTSADIILTDLHHNRHIWCAASKQLRTPGLSRLVYGLAATLKRTGLINSIITHLAPGW</sequence>
<keyword evidence="1" id="KW-0472">Membrane</keyword>
<proteinExistence type="predicted"/>
<feature type="transmembrane region" description="Helical" evidence="1">
    <location>
        <begin position="183"/>
        <end position="206"/>
    </location>
</feature>
<dbReference type="Proteomes" id="UP000078576">
    <property type="component" value="Unassembled WGS sequence"/>
</dbReference>
<organism evidence="2 3">
    <name type="scientific">Cytospora mali</name>
    <name type="common">Apple Valsa canker fungus</name>
    <name type="synonym">Valsa mali</name>
    <dbReference type="NCBI Taxonomy" id="578113"/>
    <lineage>
        <taxon>Eukaryota</taxon>
        <taxon>Fungi</taxon>
        <taxon>Dikarya</taxon>
        <taxon>Ascomycota</taxon>
        <taxon>Pezizomycotina</taxon>
        <taxon>Sordariomycetes</taxon>
        <taxon>Sordariomycetidae</taxon>
        <taxon>Diaporthales</taxon>
        <taxon>Cytosporaceae</taxon>
        <taxon>Cytospora</taxon>
    </lineage>
</organism>